<reference evidence="2" key="1">
    <citation type="submission" date="2023-02" db="EMBL/GenBank/DDBJ databases">
        <title>Colletotrichum kahawae CIFC_Que2 genome sequencing and assembly.</title>
        <authorList>
            <person name="Baroncelli R."/>
        </authorList>
    </citation>
    <scope>NUCLEOTIDE SEQUENCE</scope>
    <source>
        <strain evidence="2">CIFC_Que2</strain>
    </source>
</reference>
<dbReference type="EMBL" id="VYYT01000019">
    <property type="protein sequence ID" value="KAK2777394.1"/>
    <property type="molecule type" value="Genomic_DNA"/>
</dbReference>
<comment type="caution">
    <text evidence="2">The sequence shown here is derived from an EMBL/GenBank/DDBJ whole genome shotgun (WGS) entry which is preliminary data.</text>
</comment>
<evidence type="ECO:0000313" key="3">
    <source>
        <dbReference type="Proteomes" id="UP001281614"/>
    </source>
</evidence>
<dbReference type="Proteomes" id="UP001281614">
    <property type="component" value="Unassembled WGS sequence"/>
</dbReference>
<accession>A0AAD9YS16</accession>
<evidence type="ECO:0000313" key="2">
    <source>
        <dbReference type="EMBL" id="KAK2777394.1"/>
    </source>
</evidence>
<evidence type="ECO:0000256" key="1">
    <source>
        <dbReference type="SAM" id="MobiDB-lite"/>
    </source>
</evidence>
<proteinExistence type="predicted"/>
<gene>
    <name evidence="2" type="ORF">CKAH01_12079</name>
</gene>
<organism evidence="2 3">
    <name type="scientific">Colletotrichum kahawae</name>
    <name type="common">Coffee berry disease fungus</name>
    <dbReference type="NCBI Taxonomy" id="34407"/>
    <lineage>
        <taxon>Eukaryota</taxon>
        <taxon>Fungi</taxon>
        <taxon>Dikarya</taxon>
        <taxon>Ascomycota</taxon>
        <taxon>Pezizomycotina</taxon>
        <taxon>Sordariomycetes</taxon>
        <taxon>Hypocreomycetidae</taxon>
        <taxon>Glomerellales</taxon>
        <taxon>Glomerellaceae</taxon>
        <taxon>Colletotrichum</taxon>
        <taxon>Colletotrichum gloeosporioides species complex</taxon>
    </lineage>
</organism>
<dbReference type="AlphaFoldDB" id="A0AAD9YS16"/>
<protein>
    <submittedName>
        <fullName evidence="2">Uncharacterized protein</fullName>
    </submittedName>
</protein>
<feature type="compositionally biased region" description="Basic and acidic residues" evidence="1">
    <location>
        <begin position="28"/>
        <end position="39"/>
    </location>
</feature>
<name>A0AAD9YS16_COLKA</name>
<keyword evidence="3" id="KW-1185">Reference proteome</keyword>
<feature type="region of interest" description="Disordered" evidence="1">
    <location>
        <begin position="1"/>
        <end position="112"/>
    </location>
</feature>
<sequence length="112" mass="12008">MSPIAPSPTAPTARPFFKLGNPNVKSTIRVEPHLKKADPNGKCAGFKSIAETAAPPPPRPNRSFLPSPSLSPPPSQERRPSAPTTAGGKVIKRRKALPTMLLPMKRPKPSCR</sequence>